<dbReference type="Pfam" id="PF13899">
    <property type="entry name" value="Thioredoxin_7"/>
    <property type="match status" value="1"/>
</dbReference>
<dbReference type="OrthoDB" id="262308at2759"/>
<dbReference type="InterPro" id="IPR036249">
    <property type="entry name" value="Thioredoxin-like_sf"/>
</dbReference>
<protein>
    <recommendedName>
        <fullName evidence="5">Thioredoxin domain-containing protein</fullName>
    </recommendedName>
</protein>
<dbReference type="Gene3D" id="3.40.30.10">
    <property type="entry name" value="Glutaredoxin"/>
    <property type="match status" value="1"/>
</dbReference>
<proteinExistence type="predicted"/>
<evidence type="ECO:0000256" key="1">
    <source>
        <dbReference type="ARBA" id="ARBA00022729"/>
    </source>
</evidence>
<accession>A0A0L0GAE7</accession>
<evidence type="ECO:0008006" key="5">
    <source>
        <dbReference type="Google" id="ProtNLM"/>
    </source>
</evidence>
<feature type="compositionally biased region" description="Basic and acidic residues" evidence="2">
    <location>
        <begin position="140"/>
        <end position="161"/>
    </location>
</feature>
<dbReference type="PANTHER" id="PTHR15337">
    <property type="entry name" value="ANTERIOR GRADIENT PROTEIN-RELATED"/>
    <property type="match status" value="1"/>
</dbReference>
<dbReference type="EMBL" id="KQ241679">
    <property type="protein sequence ID" value="KNC85879.1"/>
    <property type="molecule type" value="Genomic_DNA"/>
</dbReference>
<dbReference type="Proteomes" id="UP000054560">
    <property type="component" value="Unassembled WGS sequence"/>
</dbReference>
<dbReference type="InterPro" id="IPR051099">
    <property type="entry name" value="AGR/TXD"/>
</dbReference>
<organism evidence="3 4">
    <name type="scientific">Sphaeroforma arctica JP610</name>
    <dbReference type="NCBI Taxonomy" id="667725"/>
    <lineage>
        <taxon>Eukaryota</taxon>
        <taxon>Ichthyosporea</taxon>
        <taxon>Ichthyophonida</taxon>
        <taxon>Sphaeroforma</taxon>
    </lineage>
</organism>
<keyword evidence="4" id="KW-1185">Reference proteome</keyword>
<keyword evidence="1" id="KW-0732">Signal</keyword>
<gene>
    <name evidence="3" type="ORF">SARC_01955</name>
</gene>
<dbReference type="STRING" id="667725.A0A0L0GAE7"/>
<evidence type="ECO:0000313" key="3">
    <source>
        <dbReference type="EMBL" id="KNC85879.1"/>
    </source>
</evidence>
<evidence type="ECO:0000256" key="2">
    <source>
        <dbReference type="SAM" id="MobiDB-lite"/>
    </source>
</evidence>
<feature type="region of interest" description="Disordered" evidence="2">
    <location>
        <begin position="140"/>
        <end position="176"/>
    </location>
</feature>
<name>A0A0L0GAE7_9EUKA</name>
<sequence>MVLITRSWCQASRALKDKLASSSEVQELAKQFTLLKLDETTDPLVPQWTDGTYTPRVVFVAPHGKGYPQAMPVDNLETGNKDYPHYYWDAEQVYAAMEKALAIHEEDYPNRPLVDVLEPANVRLPYDVPDVHHLVYTRPQEDEHAHDDPTKPHVEGNDGAHRRTQRSAGKKARSEL</sequence>
<dbReference type="AlphaFoldDB" id="A0A0L0GAE7"/>
<evidence type="ECO:0000313" key="4">
    <source>
        <dbReference type="Proteomes" id="UP000054560"/>
    </source>
</evidence>
<dbReference type="RefSeq" id="XP_014159781.1">
    <property type="nucleotide sequence ID" value="XM_014304306.1"/>
</dbReference>
<reference evidence="3 4" key="1">
    <citation type="submission" date="2011-02" db="EMBL/GenBank/DDBJ databases">
        <title>The Genome Sequence of Sphaeroforma arctica JP610.</title>
        <authorList>
            <consortium name="The Broad Institute Genome Sequencing Platform"/>
            <person name="Russ C."/>
            <person name="Cuomo C."/>
            <person name="Young S.K."/>
            <person name="Zeng Q."/>
            <person name="Gargeya S."/>
            <person name="Alvarado L."/>
            <person name="Berlin A."/>
            <person name="Chapman S.B."/>
            <person name="Chen Z."/>
            <person name="Freedman E."/>
            <person name="Gellesch M."/>
            <person name="Goldberg J."/>
            <person name="Griggs A."/>
            <person name="Gujja S."/>
            <person name="Heilman E."/>
            <person name="Heiman D."/>
            <person name="Howarth C."/>
            <person name="Mehta T."/>
            <person name="Neiman D."/>
            <person name="Pearson M."/>
            <person name="Roberts A."/>
            <person name="Saif S."/>
            <person name="Shea T."/>
            <person name="Shenoy N."/>
            <person name="Sisk P."/>
            <person name="Stolte C."/>
            <person name="Sykes S."/>
            <person name="White J."/>
            <person name="Yandava C."/>
            <person name="Burger G."/>
            <person name="Gray M.W."/>
            <person name="Holland P.W.H."/>
            <person name="King N."/>
            <person name="Lang F.B.F."/>
            <person name="Roger A.J."/>
            <person name="Ruiz-Trillo I."/>
            <person name="Haas B."/>
            <person name="Nusbaum C."/>
            <person name="Birren B."/>
        </authorList>
    </citation>
    <scope>NUCLEOTIDE SEQUENCE [LARGE SCALE GENOMIC DNA]</scope>
    <source>
        <strain evidence="3 4">JP610</strain>
    </source>
</reference>
<dbReference type="GeneID" id="25902459"/>
<dbReference type="SUPFAM" id="SSF52833">
    <property type="entry name" value="Thioredoxin-like"/>
    <property type="match status" value="1"/>
</dbReference>
<dbReference type="PANTHER" id="PTHR15337:SF11">
    <property type="entry name" value="THIOREDOXIN DOMAIN-CONTAINING PROTEIN"/>
    <property type="match status" value="1"/>
</dbReference>
<feature type="compositionally biased region" description="Basic residues" evidence="2">
    <location>
        <begin position="162"/>
        <end position="176"/>
    </location>
</feature>